<dbReference type="Proteomes" id="UP000320516">
    <property type="component" value="Unassembled WGS sequence"/>
</dbReference>
<organism evidence="1 2">
    <name type="scientific">Nitrospirillum amazonense</name>
    <dbReference type="NCBI Taxonomy" id="28077"/>
    <lineage>
        <taxon>Bacteria</taxon>
        <taxon>Pseudomonadati</taxon>
        <taxon>Pseudomonadota</taxon>
        <taxon>Alphaproteobacteria</taxon>
        <taxon>Rhodospirillales</taxon>
        <taxon>Azospirillaceae</taxon>
        <taxon>Nitrospirillum</taxon>
    </lineage>
</organism>
<dbReference type="AlphaFoldDB" id="A0A560K8U7"/>
<comment type="caution">
    <text evidence="1">The sequence shown here is derived from an EMBL/GenBank/DDBJ whole genome shotgun (WGS) entry which is preliminary data.</text>
</comment>
<accession>A0A560K8U7</accession>
<dbReference type="EMBL" id="VITV01000002">
    <property type="protein sequence ID" value="TWB79765.1"/>
    <property type="molecule type" value="Genomic_DNA"/>
</dbReference>
<evidence type="ECO:0000313" key="1">
    <source>
        <dbReference type="EMBL" id="TWB79765.1"/>
    </source>
</evidence>
<protein>
    <submittedName>
        <fullName evidence="1">Uncharacterized protein</fullName>
    </submittedName>
</protein>
<evidence type="ECO:0000313" key="2">
    <source>
        <dbReference type="Proteomes" id="UP000320516"/>
    </source>
</evidence>
<sequence>MQFGSKVWLGYSYDYLVLRIPIRSTLDTHWTFKSSVNSCRTKKNCSFYHYLIGFNDLTHHT</sequence>
<name>A0A560K8U7_9PROT</name>
<proteinExistence type="predicted"/>
<gene>
    <name evidence="1" type="ORF">FBZ87_102186</name>
</gene>
<reference evidence="1 2" key="1">
    <citation type="submission" date="2019-06" db="EMBL/GenBank/DDBJ databases">
        <title>Genomic Encyclopedia of Type Strains, Phase IV (KMG-V): Genome sequencing to study the core and pangenomes of soil and plant-associated prokaryotes.</title>
        <authorList>
            <person name="Whitman W."/>
        </authorList>
    </citation>
    <scope>NUCLEOTIDE SEQUENCE [LARGE SCALE GENOMIC DNA]</scope>
    <source>
        <strain evidence="1 2">BR 12005</strain>
    </source>
</reference>